<dbReference type="Proteomes" id="UP000321523">
    <property type="component" value="Unassembled WGS sequence"/>
</dbReference>
<evidence type="ECO:0000313" key="2">
    <source>
        <dbReference type="Proteomes" id="UP000321523"/>
    </source>
</evidence>
<dbReference type="Gene3D" id="3.40.50.2000">
    <property type="entry name" value="Glycogen Phosphorylase B"/>
    <property type="match status" value="1"/>
</dbReference>
<dbReference type="OrthoDB" id="8433393at2"/>
<keyword evidence="2" id="KW-1185">Reference proteome</keyword>
<protein>
    <recommendedName>
        <fullName evidence="3">Glycosyl transferase family 1 domain-containing protein</fullName>
    </recommendedName>
</protein>
<dbReference type="SUPFAM" id="SSF53756">
    <property type="entry name" value="UDP-Glycosyltransferase/glycogen phosphorylase"/>
    <property type="match status" value="1"/>
</dbReference>
<dbReference type="AlphaFoldDB" id="A0A512E0G7"/>
<accession>A0A512E0G7</accession>
<sequence>MKLVVLDPGLDSTAGHHYHLDLVLREQGAARGMDVLVYGYKGMDPLVSEQFDARLVFDMHCYAQVATVPEMMLIHNRSVSNYSFHRNLCEEVGQDFDADDVIVMHTVLGNQLTGLYLWYRDLPEPRPRLCLILRFPPSFHLSAENHDSAAALDRQALALWRKFPEDRVRIVCDNQGLGRYYGALTGLDIPDLPIPIRYPQTRPRASARRDPRPHFVYLGEGRWEKGIQLLVEALKGLPGLRRDVRFTIQCGRPEMLADTLPGWEQDLPDVDFLARNLSEGDYLSLLADADAVVVPYHPAIYDVRTSHVFLEAVGADKPVLITSGTWMDMELDRLGHTAVRAHDFSAIGIGAALVELAGGWRILAEEAPAAGKRCRALHNPEVFFQRLLDLFPA</sequence>
<organism evidence="1 2">
    <name type="scientific">Skermanella aerolata</name>
    <dbReference type="NCBI Taxonomy" id="393310"/>
    <lineage>
        <taxon>Bacteria</taxon>
        <taxon>Pseudomonadati</taxon>
        <taxon>Pseudomonadota</taxon>
        <taxon>Alphaproteobacteria</taxon>
        <taxon>Rhodospirillales</taxon>
        <taxon>Azospirillaceae</taxon>
        <taxon>Skermanella</taxon>
    </lineage>
</organism>
<dbReference type="EMBL" id="BJYZ01000033">
    <property type="protein sequence ID" value="GEO41940.1"/>
    <property type="molecule type" value="Genomic_DNA"/>
</dbReference>
<comment type="caution">
    <text evidence="1">The sequence shown here is derived from an EMBL/GenBank/DDBJ whole genome shotgun (WGS) entry which is preliminary data.</text>
</comment>
<name>A0A512E0G7_9PROT</name>
<evidence type="ECO:0008006" key="3">
    <source>
        <dbReference type="Google" id="ProtNLM"/>
    </source>
</evidence>
<gene>
    <name evidence="1" type="ORF">SAE02_60880</name>
</gene>
<reference evidence="1 2" key="1">
    <citation type="submission" date="2019-07" db="EMBL/GenBank/DDBJ databases">
        <title>Whole genome shotgun sequence of Skermanella aerolata NBRC 106429.</title>
        <authorList>
            <person name="Hosoyama A."/>
            <person name="Uohara A."/>
            <person name="Ohji S."/>
            <person name="Ichikawa N."/>
        </authorList>
    </citation>
    <scope>NUCLEOTIDE SEQUENCE [LARGE SCALE GENOMIC DNA]</scope>
    <source>
        <strain evidence="1 2">NBRC 106429</strain>
    </source>
</reference>
<evidence type="ECO:0000313" key="1">
    <source>
        <dbReference type="EMBL" id="GEO41940.1"/>
    </source>
</evidence>
<proteinExistence type="predicted"/>
<dbReference type="RefSeq" id="WP_044434577.1">
    <property type="nucleotide sequence ID" value="NZ_BJYZ01000033.1"/>
</dbReference>